<proteinExistence type="predicted"/>
<name>A0A6J6NB31_9ZZZZ</name>
<organism evidence="2">
    <name type="scientific">freshwater metagenome</name>
    <dbReference type="NCBI Taxonomy" id="449393"/>
    <lineage>
        <taxon>unclassified sequences</taxon>
        <taxon>metagenomes</taxon>
        <taxon>ecological metagenomes</taxon>
    </lineage>
</organism>
<dbReference type="PANTHER" id="PTHR11735">
    <property type="entry name" value="TRNA N6-ADENOSINE THREONYLCARBAMOYLTRANSFERASE"/>
    <property type="match status" value="1"/>
</dbReference>
<dbReference type="InterPro" id="IPR000905">
    <property type="entry name" value="Gcp-like_dom"/>
</dbReference>
<dbReference type="EMBL" id="CAFBMD010000048">
    <property type="protein sequence ID" value="CAB4897387.1"/>
    <property type="molecule type" value="Genomic_DNA"/>
</dbReference>
<dbReference type="InterPro" id="IPR022496">
    <property type="entry name" value="T6A_TsaB"/>
</dbReference>
<accession>A0A6J6NB31</accession>
<dbReference type="Gene3D" id="3.30.420.40">
    <property type="match status" value="2"/>
</dbReference>
<reference evidence="2" key="1">
    <citation type="submission" date="2020-05" db="EMBL/GenBank/DDBJ databases">
        <authorList>
            <person name="Chiriac C."/>
            <person name="Salcher M."/>
            <person name="Ghai R."/>
            <person name="Kavagutti S V."/>
        </authorList>
    </citation>
    <scope>NUCLEOTIDE SEQUENCE</scope>
</reference>
<dbReference type="NCBIfam" id="TIGR03725">
    <property type="entry name" value="T6A_YeaZ"/>
    <property type="match status" value="1"/>
</dbReference>
<feature type="domain" description="Gcp-like" evidence="1">
    <location>
        <begin position="32"/>
        <end position="142"/>
    </location>
</feature>
<dbReference type="EMBL" id="CAFBAA010000040">
    <property type="protein sequence ID" value="CAB4844944.1"/>
    <property type="molecule type" value="Genomic_DNA"/>
</dbReference>
<dbReference type="SUPFAM" id="SSF53067">
    <property type="entry name" value="Actin-like ATPase domain"/>
    <property type="match status" value="2"/>
</dbReference>
<sequence length="205" mass="21929">MSLTLAIDTATRRTGISLATEAAVIAQYYEEGATAHGEALSRLAAKLLEGVDRASISSVAVGIGPGPFTGLRVGISFAQSFAFALGVPLISVCTLDVIAAEVSCNQEFAIATDARRKEVYWARYSAAGKRLGEVRVIKPSELTDEERWLPTAGDAVEIYGELFPYLLEPLFPNMGLLAARAAEFALADHAPMYMRRPDATPPVLP</sequence>
<evidence type="ECO:0000259" key="1">
    <source>
        <dbReference type="Pfam" id="PF00814"/>
    </source>
</evidence>
<evidence type="ECO:0000313" key="2">
    <source>
        <dbReference type="EMBL" id="CAB4683397.1"/>
    </source>
</evidence>
<dbReference type="InterPro" id="IPR043129">
    <property type="entry name" value="ATPase_NBD"/>
</dbReference>
<dbReference type="Pfam" id="PF00814">
    <property type="entry name" value="TsaD"/>
    <property type="match status" value="1"/>
</dbReference>
<gene>
    <name evidence="2" type="ORF">UFOPK2342_01324</name>
    <name evidence="3" type="ORF">UFOPK3266_01300</name>
    <name evidence="4" type="ORF">UFOPK3492_00756</name>
</gene>
<dbReference type="EMBL" id="CAEZXB010000031">
    <property type="protein sequence ID" value="CAB4683397.1"/>
    <property type="molecule type" value="Genomic_DNA"/>
</dbReference>
<evidence type="ECO:0000313" key="3">
    <source>
        <dbReference type="EMBL" id="CAB4844944.1"/>
    </source>
</evidence>
<protein>
    <submittedName>
        <fullName evidence="2">Unannotated protein</fullName>
    </submittedName>
</protein>
<dbReference type="AlphaFoldDB" id="A0A6J6NB31"/>
<dbReference type="GO" id="GO:0002949">
    <property type="term" value="P:tRNA threonylcarbamoyladenosine modification"/>
    <property type="evidence" value="ECO:0007669"/>
    <property type="project" value="InterPro"/>
</dbReference>
<evidence type="ECO:0000313" key="4">
    <source>
        <dbReference type="EMBL" id="CAB4897387.1"/>
    </source>
</evidence>
<dbReference type="GO" id="GO:0005829">
    <property type="term" value="C:cytosol"/>
    <property type="evidence" value="ECO:0007669"/>
    <property type="project" value="TreeGrafter"/>
</dbReference>
<dbReference type="PANTHER" id="PTHR11735:SF11">
    <property type="entry name" value="TRNA THREONYLCARBAMOYLADENOSINE BIOSYNTHESIS PROTEIN TSAB"/>
    <property type="match status" value="1"/>
</dbReference>